<reference evidence="5 6" key="1">
    <citation type="submission" date="2023-11" db="EMBL/GenBank/DDBJ databases">
        <authorList>
            <person name="Xu M."/>
            <person name="Jiang T."/>
        </authorList>
    </citation>
    <scope>NUCLEOTIDE SEQUENCE [LARGE SCALE GENOMIC DNA]</scope>
    <source>
        <strain evidence="5 6">SD</strain>
    </source>
</reference>
<feature type="domain" description="CdaR GGDEF-like" evidence="4">
    <location>
        <begin position="197"/>
        <end position="307"/>
    </location>
</feature>
<organism evidence="5 6">
    <name type="scientific">Patulibacter brassicae</name>
    <dbReference type="NCBI Taxonomy" id="1705717"/>
    <lineage>
        <taxon>Bacteria</taxon>
        <taxon>Bacillati</taxon>
        <taxon>Actinomycetota</taxon>
        <taxon>Thermoleophilia</taxon>
        <taxon>Solirubrobacterales</taxon>
        <taxon>Patulibacteraceae</taxon>
        <taxon>Patulibacter</taxon>
    </lineage>
</organism>
<dbReference type="Proteomes" id="UP001277761">
    <property type="component" value="Unassembled WGS sequence"/>
</dbReference>
<dbReference type="Pfam" id="PF13556">
    <property type="entry name" value="HTH_30"/>
    <property type="match status" value="1"/>
</dbReference>
<dbReference type="InterPro" id="IPR041522">
    <property type="entry name" value="CdaR_GGDEF"/>
</dbReference>
<keyword evidence="6" id="KW-1185">Reference proteome</keyword>
<gene>
    <name evidence="5" type="ORF">SK069_02190</name>
</gene>
<feature type="domain" description="PucR C-terminal helix-turn-helix" evidence="2">
    <location>
        <begin position="361"/>
        <end position="416"/>
    </location>
</feature>
<comment type="similarity">
    <text evidence="1">Belongs to the CdaR family.</text>
</comment>
<sequence>MLIDHQATGAEPTETRTKARAALVELLDAQADTLGASMAAELHVRIPELAEPEVRQALEPEMAACCVEHLRELRRLLAHELPVEQAVVPVAARRFVLALVHRRISVAVMLRKYRVGQRILWPTLAGHLRETCGDGPELNGELELLGTMLFDYVDIVCGELTEVYGRERERWVRSAAAVRTETVAEILAGAPLDPEVASARLGHQLRGRHVALVLRRRTPAAPVSVTGDLEAAARALVRAAGGPDPLVVPAGASTAHAWISVGEEPDALLTALEEHDPPSDLAVAIGNPGSGIEGFRSSHEEALRAAALAELRATGPAQPPVSSYRHVELLTILADDLPRARRFARRELADLAGDEPGVEALRETALAFLDHGGSHTAAAAALHLHKNTVYTRVRRAERLLGAPLEPGRLRLHLALHLAVALQRQVLEDAPAAGAEAA</sequence>
<name>A0ABU4VG33_9ACTN</name>
<protein>
    <submittedName>
        <fullName evidence="5">Helix-turn-helix domain-containing protein</fullName>
    </submittedName>
</protein>
<dbReference type="InterPro" id="IPR025751">
    <property type="entry name" value="RsbRD_N_dom"/>
</dbReference>
<dbReference type="Pfam" id="PF17853">
    <property type="entry name" value="GGDEF_2"/>
    <property type="match status" value="1"/>
</dbReference>
<evidence type="ECO:0000313" key="5">
    <source>
        <dbReference type="EMBL" id="MDX8150390.1"/>
    </source>
</evidence>
<dbReference type="Gene3D" id="1.10.10.2840">
    <property type="entry name" value="PucR C-terminal helix-turn-helix domain"/>
    <property type="match status" value="1"/>
</dbReference>
<evidence type="ECO:0000259" key="2">
    <source>
        <dbReference type="Pfam" id="PF13556"/>
    </source>
</evidence>
<dbReference type="InterPro" id="IPR025736">
    <property type="entry name" value="PucR_C-HTH_dom"/>
</dbReference>
<evidence type="ECO:0000259" key="4">
    <source>
        <dbReference type="Pfam" id="PF17853"/>
    </source>
</evidence>
<dbReference type="EMBL" id="JAXAVX010000001">
    <property type="protein sequence ID" value="MDX8150390.1"/>
    <property type="molecule type" value="Genomic_DNA"/>
</dbReference>
<comment type="caution">
    <text evidence="5">The sequence shown here is derived from an EMBL/GenBank/DDBJ whole genome shotgun (WGS) entry which is preliminary data.</text>
</comment>
<dbReference type="RefSeq" id="WP_319952540.1">
    <property type="nucleotide sequence ID" value="NZ_JAXAVX010000001.1"/>
</dbReference>
<dbReference type="PANTHER" id="PTHR33744">
    <property type="entry name" value="CARBOHYDRATE DIACID REGULATOR"/>
    <property type="match status" value="1"/>
</dbReference>
<dbReference type="PANTHER" id="PTHR33744:SF1">
    <property type="entry name" value="DNA-BINDING TRANSCRIPTIONAL ACTIVATOR ADER"/>
    <property type="match status" value="1"/>
</dbReference>
<accession>A0ABU4VG33</accession>
<feature type="domain" description="RsbT co-antagonist protein RsbRD N-terminal" evidence="3">
    <location>
        <begin position="32"/>
        <end position="179"/>
    </location>
</feature>
<evidence type="ECO:0000259" key="3">
    <source>
        <dbReference type="Pfam" id="PF14361"/>
    </source>
</evidence>
<evidence type="ECO:0000256" key="1">
    <source>
        <dbReference type="ARBA" id="ARBA00006754"/>
    </source>
</evidence>
<dbReference type="Pfam" id="PF14361">
    <property type="entry name" value="RsbRD_N"/>
    <property type="match status" value="1"/>
</dbReference>
<dbReference type="InterPro" id="IPR051448">
    <property type="entry name" value="CdaR-like_regulators"/>
</dbReference>
<evidence type="ECO:0000313" key="6">
    <source>
        <dbReference type="Proteomes" id="UP001277761"/>
    </source>
</evidence>
<proteinExistence type="inferred from homology"/>
<dbReference type="InterPro" id="IPR042070">
    <property type="entry name" value="PucR_C-HTH_sf"/>
</dbReference>